<accession>A0A915HYK9</accession>
<dbReference type="WBParaSite" id="nRc.2.0.1.t06657-RA">
    <property type="protein sequence ID" value="nRc.2.0.1.t06657-RA"/>
    <property type="gene ID" value="nRc.2.0.1.g06657"/>
</dbReference>
<name>A0A915HYK9_ROMCU</name>
<organism evidence="1 2">
    <name type="scientific">Romanomermis culicivorax</name>
    <name type="common">Nematode worm</name>
    <dbReference type="NCBI Taxonomy" id="13658"/>
    <lineage>
        <taxon>Eukaryota</taxon>
        <taxon>Metazoa</taxon>
        <taxon>Ecdysozoa</taxon>
        <taxon>Nematoda</taxon>
        <taxon>Enoplea</taxon>
        <taxon>Dorylaimia</taxon>
        <taxon>Mermithida</taxon>
        <taxon>Mermithoidea</taxon>
        <taxon>Mermithidae</taxon>
        <taxon>Romanomermis</taxon>
    </lineage>
</organism>
<dbReference type="Proteomes" id="UP000887565">
    <property type="component" value="Unplaced"/>
</dbReference>
<proteinExistence type="predicted"/>
<evidence type="ECO:0000313" key="1">
    <source>
        <dbReference type="Proteomes" id="UP000887565"/>
    </source>
</evidence>
<evidence type="ECO:0000313" key="2">
    <source>
        <dbReference type="WBParaSite" id="nRc.2.0.1.t06657-RA"/>
    </source>
</evidence>
<protein>
    <submittedName>
        <fullName evidence="2">Uncharacterized protein</fullName>
    </submittedName>
</protein>
<sequence>MQSCMTSFQSSPVTIRNRTVRAFIGVRKLACLKSDVVQLTSYFSNFNGTIILNTSKHQRKFVYPIFTVIGNDHADEKSQSDQTTNKNVNVDDYGSQLNLNKRSLHLANFPPAI</sequence>
<reference evidence="2" key="1">
    <citation type="submission" date="2022-11" db="UniProtKB">
        <authorList>
            <consortium name="WormBaseParasite"/>
        </authorList>
    </citation>
    <scope>IDENTIFICATION</scope>
</reference>
<keyword evidence="1" id="KW-1185">Reference proteome</keyword>
<dbReference type="AlphaFoldDB" id="A0A915HYK9"/>